<accession>A0A0H0XM04</accession>
<proteinExistence type="predicted"/>
<dbReference type="OrthoDB" id="9815163at2"/>
<sequence>MTVTASWNGTIIARSDNTVVVEGNHYFPADDVESAVLVPSDRTTHCPWKGDAHYHSIVVDGETNTDAVWHYPEPKDAAKEIAGRFAFWKGVQVNAG</sequence>
<reference evidence="2 3" key="1">
    <citation type="submission" date="2015-04" db="EMBL/GenBank/DDBJ databases">
        <title>The draft genome sequence of Erythrobacter marinus HWDM-33.</title>
        <authorList>
            <person name="Zhuang L."/>
            <person name="Liu Y."/>
            <person name="Shao Z."/>
        </authorList>
    </citation>
    <scope>NUCLEOTIDE SEQUENCE [LARGE SCALE GENOMIC DNA]</scope>
    <source>
        <strain evidence="2 3">HWDM-33</strain>
    </source>
</reference>
<name>A0A0H0XM04_9SPHN</name>
<dbReference type="Proteomes" id="UP000053455">
    <property type="component" value="Unassembled WGS sequence"/>
</dbReference>
<evidence type="ECO:0000313" key="2">
    <source>
        <dbReference type="EMBL" id="KLI63051.1"/>
    </source>
</evidence>
<dbReference type="InterPro" id="IPR038694">
    <property type="entry name" value="DUF427_sf"/>
</dbReference>
<dbReference type="PANTHER" id="PTHR34310">
    <property type="entry name" value="DUF427 DOMAIN PROTEIN (AFU_ORTHOLOGUE AFUA_3G02220)"/>
    <property type="match status" value="1"/>
</dbReference>
<evidence type="ECO:0000259" key="1">
    <source>
        <dbReference type="Pfam" id="PF04248"/>
    </source>
</evidence>
<dbReference type="PANTHER" id="PTHR34310:SF5">
    <property type="entry name" value="DUF427 DOMAIN PROTEIN (AFU_ORTHOLOGUE AFUA_3G02220)"/>
    <property type="match status" value="1"/>
</dbReference>
<feature type="domain" description="DUF427" evidence="1">
    <location>
        <begin position="3"/>
        <end position="89"/>
    </location>
</feature>
<dbReference type="STRING" id="874156.GCA_001021555_02679"/>
<gene>
    <name evidence="2" type="ORF">AAV99_12975</name>
</gene>
<dbReference type="RefSeq" id="WP_047094573.1">
    <property type="nucleotide sequence ID" value="NZ_LBHU01000004.1"/>
</dbReference>
<evidence type="ECO:0000313" key="3">
    <source>
        <dbReference type="Proteomes" id="UP000053455"/>
    </source>
</evidence>
<dbReference type="Pfam" id="PF04248">
    <property type="entry name" value="NTP_transf_9"/>
    <property type="match status" value="1"/>
</dbReference>
<comment type="caution">
    <text evidence="2">The sequence shown here is derived from an EMBL/GenBank/DDBJ whole genome shotgun (WGS) entry which is preliminary data.</text>
</comment>
<dbReference type="Gene3D" id="2.170.150.40">
    <property type="entry name" value="Domain of unknown function (DUF427)"/>
    <property type="match status" value="1"/>
</dbReference>
<keyword evidence="3" id="KW-1185">Reference proteome</keyword>
<organism evidence="2 3">
    <name type="scientific">Aurantiacibacter marinus</name>
    <dbReference type="NCBI Taxonomy" id="874156"/>
    <lineage>
        <taxon>Bacteria</taxon>
        <taxon>Pseudomonadati</taxon>
        <taxon>Pseudomonadota</taxon>
        <taxon>Alphaproteobacteria</taxon>
        <taxon>Sphingomonadales</taxon>
        <taxon>Erythrobacteraceae</taxon>
        <taxon>Aurantiacibacter</taxon>
    </lineage>
</organism>
<dbReference type="AlphaFoldDB" id="A0A0H0XM04"/>
<dbReference type="EMBL" id="LBHU01000004">
    <property type="protein sequence ID" value="KLI63051.1"/>
    <property type="molecule type" value="Genomic_DNA"/>
</dbReference>
<dbReference type="InterPro" id="IPR007361">
    <property type="entry name" value="DUF427"/>
</dbReference>
<protein>
    <recommendedName>
        <fullName evidence="1">DUF427 domain-containing protein</fullName>
    </recommendedName>
</protein>
<dbReference type="PATRIC" id="fig|874156.12.peg.2674"/>